<dbReference type="AlphaFoldDB" id="A0A3P6CWE2"/>
<reference evidence="1" key="1">
    <citation type="submission" date="2018-11" db="EMBL/GenBank/DDBJ databases">
        <authorList>
            <consortium name="Genoscope - CEA"/>
            <person name="William W."/>
        </authorList>
    </citation>
    <scope>NUCLEOTIDE SEQUENCE</scope>
</reference>
<sequence>MRFWFSSQRLKILLSSKKKKILQGTLATLPLLYLKLLLTINRRGAILVLPKVYRLITLSCNGGFVIDQTLLASHHHLHVDSLPLHQFPLWSETCMKVLSLSNWLYHLLKKYSGS</sequence>
<organism evidence="1">
    <name type="scientific">Brassica oleracea</name>
    <name type="common">Wild cabbage</name>
    <dbReference type="NCBI Taxonomy" id="3712"/>
    <lineage>
        <taxon>Eukaryota</taxon>
        <taxon>Viridiplantae</taxon>
        <taxon>Streptophyta</taxon>
        <taxon>Embryophyta</taxon>
        <taxon>Tracheophyta</taxon>
        <taxon>Spermatophyta</taxon>
        <taxon>Magnoliopsida</taxon>
        <taxon>eudicotyledons</taxon>
        <taxon>Gunneridae</taxon>
        <taxon>Pentapetalae</taxon>
        <taxon>rosids</taxon>
        <taxon>malvids</taxon>
        <taxon>Brassicales</taxon>
        <taxon>Brassicaceae</taxon>
        <taxon>Brassiceae</taxon>
        <taxon>Brassica</taxon>
    </lineage>
</organism>
<proteinExistence type="predicted"/>
<gene>
    <name evidence="1" type="ORF">BOLC4T26792H</name>
</gene>
<protein>
    <submittedName>
        <fullName evidence="1">Uncharacterized protein</fullName>
    </submittedName>
</protein>
<accession>A0A3P6CWE2</accession>
<dbReference type="EMBL" id="LR031873">
    <property type="protein sequence ID" value="VDD12722.1"/>
    <property type="molecule type" value="Genomic_DNA"/>
</dbReference>
<name>A0A3P6CWE2_BRAOL</name>
<evidence type="ECO:0000313" key="1">
    <source>
        <dbReference type="EMBL" id="VDD12722.1"/>
    </source>
</evidence>